<dbReference type="GO" id="GO:0008887">
    <property type="term" value="F:glycerate kinase activity"/>
    <property type="evidence" value="ECO:0007669"/>
    <property type="project" value="UniProtKB-EC"/>
</dbReference>
<comment type="caution">
    <text evidence="5">The sequence shown here is derived from an EMBL/GenBank/DDBJ whole genome shotgun (WGS) entry which is preliminary data.</text>
</comment>
<dbReference type="Pfam" id="PF02595">
    <property type="entry name" value="Gly_kinase"/>
    <property type="match status" value="1"/>
</dbReference>
<dbReference type="InterPro" id="IPR018197">
    <property type="entry name" value="Glycerate_kinase_RE-like"/>
</dbReference>
<dbReference type="InterPro" id="IPR036129">
    <property type="entry name" value="Glycerate_kinase_sf"/>
</dbReference>
<dbReference type="Gene3D" id="3.90.1510.10">
    <property type="entry name" value="Glycerate kinase, domain 2"/>
    <property type="match status" value="1"/>
</dbReference>
<accession>A0ABS4IGX9</accession>
<proteinExistence type="inferred from homology"/>
<dbReference type="PANTHER" id="PTHR21599">
    <property type="entry name" value="GLYCERATE KINASE"/>
    <property type="match status" value="1"/>
</dbReference>
<reference evidence="5 6" key="1">
    <citation type="submission" date="2021-03" db="EMBL/GenBank/DDBJ databases">
        <title>Genomic Encyclopedia of Type Strains, Phase IV (KMG-IV): sequencing the most valuable type-strain genomes for metagenomic binning, comparative biology and taxonomic classification.</title>
        <authorList>
            <person name="Goeker M."/>
        </authorList>
    </citation>
    <scope>NUCLEOTIDE SEQUENCE [LARGE SCALE GENOMIC DNA]</scope>
    <source>
        <strain evidence="5 6">DSM 25609</strain>
    </source>
</reference>
<organism evidence="5 6">
    <name type="scientific">Virgibacillus natechei</name>
    <dbReference type="NCBI Taxonomy" id="1216297"/>
    <lineage>
        <taxon>Bacteria</taxon>
        <taxon>Bacillati</taxon>
        <taxon>Bacillota</taxon>
        <taxon>Bacilli</taxon>
        <taxon>Bacillales</taxon>
        <taxon>Bacillaceae</taxon>
        <taxon>Virgibacillus</taxon>
    </lineage>
</organism>
<keyword evidence="3 4" id="KW-0418">Kinase</keyword>
<evidence type="ECO:0000256" key="3">
    <source>
        <dbReference type="ARBA" id="ARBA00022777"/>
    </source>
</evidence>
<keyword evidence="6" id="KW-1185">Reference proteome</keyword>
<sequence length="376" mass="40029">MNIIVAPDSFKGSLTSIQAATTMRRAIHSINHKDNVISKPMADGGEGTVDALQSSSDGEQITLSCTGPLGEKIETYYAIIDGNTAVIEVANIAGLVQVTEQERNPDTTTTYGLGEVIRGALDRGCTSFIIGLGGSATNDGGLGMLRALGMKAWDDNGQEIGIFGKDIRKINKVSFDKIDRRLSAVSIKVACDVENPLYGNNGASAVYGPQKGATREQVVAYDKAFERFALIIERQHGEKYHDVAGAGAAGGLGFALLILGAKLVSGAELVAEAANLKQVIKQADLVITGEGQSDEQTLYGKAPGYIANLANAYHVPAILVSGSLTGDQDKLRSQFQGCFSIITSPMTIQECMEQAEELLFNQTKQVMHFIHAMQNK</sequence>
<evidence type="ECO:0000313" key="6">
    <source>
        <dbReference type="Proteomes" id="UP001519345"/>
    </source>
</evidence>
<dbReference type="SUPFAM" id="SSF110738">
    <property type="entry name" value="Glycerate kinase I"/>
    <property type="match status" value="1"/>
</dbReference>
<evidence type="ECO:0000256" key="1">
    <source>
        <dbReference type="ARBA" id="ARBA00006284"/>
    </source>
</evidence>
<dbReference type="InterPro" id="IPR018193">
    <property type="entry name" value="Glyc_kinase_flavodox-like_fold"/>
</dbReference>
<evidence type="ECO:0000256" key="4">
    <source>
        <dbReference type="PIRNR" id="PIRNR006078"/>
    </source>
</evidence>
<evidence type="ECO:0000313" key="5">
    <source>
        <dbReference type="EMBL" id="MBP1970204.1"/>
    </source>
</evidence>
<dbReference type="EC" id="2.7.1.31" evidence="5"/>
<dbReference type="RefSeq" id="WP_209463346.1">
    <property type="nucleotide sequence ID" value="NZ_CP110224.1"/>
</dbReference>
<name>A0ABS4IGX9_9BACI</name>
<gene>
    <name evidence="5" type="ORF">J2Z83_002322</name>
</gene>
<dbReference type="NCBIfam" id="TIGR00045">
    <property type="entry name" value="glycerate kinase"/>
    <property type="match status" value="1"/>
</dbReference>
<dbReference type="PIRSF" id="PIRSF006078">
    <property type="entry name" value="GlxK"/>
    <property type="match status" value="1"/>
</dbReference>
<dbReference type="Proteomes" id="UP001519345">
    <property type="component" value="Unassembled WGS sequence"/>
</dbReference>
<dbReference type="PANTHER" id="PTHR21599:SF0">
    <property type="entry name" value="GLYCERATE KINASE"/>
    <property type="match status" value="1"/>
</dbReference>
<dbReference type="EMBL" id="JAGGKX010000011">
    <property type="protein sequence ID" value="MBP1970204.1"/>
    <property type="molecule type" value="Genomic_DNA"/>
</dbReference>
<keyword evidence="2 4" id="KW-0808">Transferase</keyword>
<comment type="similarity">
    <text evidence="1 4">Belongs to the glycerate kinase type-1 family.</text>
</comment>
<dbReference type="InterPro" id="IPR004381">
    <property type="entry name" value="Glycerate_kinase"/>
</dbReference>
<evidence type="ECO:0000256" key="2">
    <source>
        <dbReference type="ARBA" id="ARBA00022679"/>
    </source>
</evidence>
<dbReference type="Gene3D" id="3.40.50.10350">
    <property type="entry name" value="Glycerate kinase, domain 1"/>
    <property type="match status" value="1"/>
</dbReference>
<protein>
    <submittedName>
        <fullName evidence="5">Glycerate kinase</fullName>
        <ecNumber evidence="5">2.7.1.31</ecNumber>
    </submittedName>
</protein>